<organism evidence="12 13">
    <name type="scientific">Littorina saxatilis</name>
    <dbReference type="NCBI Taxonomy" id="31220"/>
    <lineage>
        <taxon>Eukaryota</taxon>
        <taxon>Metazoa</taxon>
        <taxon>Spiralia</taxon>
        <taxon>Lophotrochozoa</taxon>
        <taxon>Mollusca</taxon>
        <taxon>Gastropoda</taxon>
        <taxon>Caenogastropoda</taxon>
        <taxon>Littorinimorpha</taxon>
        <taxon>Littorinoidea</taxon>
        <taxon>Littorinidae</taxon>
        <taxon>Littorina</taxon>
    </lineage>
</organism>
<dbReference type="GO" id="GO:0016020">
    <property type="term" value="C:membrane"/>
    <property type="evidence" value="ECO:0007669"/>
    <property type="project" value="UniProtKB-SubCell"/>
</dbReference>
<evidence type="ECO:0000256" key="8">
    <source>
        <dbReference type="ARBA" id="ARBA00023136"/>
    </source>
</evidence>
<feature type="domain" description="ABC transporter" evidence="11">
    <location>
        <begin position="98"/>
        <end position="332"/>
    </location>
</feature>
<evidence type="ECO:0000313" key="12">
    <source>
        <dbReference type="EMBL" id="KAK7105088.1"/>
    </source>
</evidence>
<evidence type="ECO:0000313" key="13">
    <source>
        <dbReference type="Proteomes" id="UP001374579"/>
    </source>
</evidence>
<dbReference type="SUPFAM" id="SSF52540">
    <property type="entry name" value="P-loop containing nucleoside triphosphate hydrolases"/>
    <property type="match status" value="1"/>
</dbReference>
<keyword evidence="7 10" id="KW-1133">Transmembrane helix</keyword>
<dbReference type="GO" id="GO:0005524">
    <property type="term" value="F:ATP binding"/>
    <property type="evidence" value="ECO:0007669"/>
    <property type="project" value="UniProtKB-KW"/>
</dbReference>
<dbReference type="PANTHER" id="PTHR19229:SF209">
    <property type="entry name" value="ATP-BINDING CASSETTE SUB-FAMILY A MEMBER 5 ISOFORM X1"/>
    <property type="match status" value="1"/>
</dbReference>
<name>A0AAN9BH50_9CAEN</name>
<protein>
    <recommendedName>
        <fullName evidence="11">ABC transporter domain-containing protein</fullName>
    </recommendedName>
</protein>
<dbReference type="Proteomes" id="UP001374579">
    <property type="component" value="Unassembled WGS sequence"/>
</dbReference>
<dbReference type="Gene3D" id="3.40.50.300">
    <property type="entry name" value="P-loop containing nucleotide triphosphate hydrolases"/>
    <property type="match status" value="1"/>
</dbReference>
<comment type="caution">
    <text evidence="12">The sequence shown here is derived from an EMBL/GenBank/DDBJ whole genome shotgun (WGS) entry which is preliminary data.</text>
</comment>
<evidence type="ECO:0000256" key="4">
    <source>
        <dbReference type="ARBA" id="ARBA00022692"/>
    </source>
</evidence>
<feature type="transmembrane region" description="Helical" evidence="10">
    <location>
        <begin position="22"/>
        <end position="44"/>
    </location>
</feature>
<keyword evidence="4 10" id="KW-0812">Transmembrane</keyword>
<evidence type="ECO:0000256" key="9">
    <source>
        <dbReference type="SAM" id="MobiDB-lite"/>
    </source>
</evidence>
<evidence type="ECO:0000256" key="6">
    <source>
        <dbReference type="ARBA" id="ARBA00022840"/>
    </source>
</evidence>
<dbReference type="AlphaFoldDB" id="A0AAN9BH50"/>
<evidence type="ECO:0000256" key="7">
    <source>
        <dbReference type="ARBA" id="ARBA00022989"/>
    </source>
</evidence>
<proteinExistence type="inferred from homology"/>
<dbReference type="InterPro" id="IPR026082">
    <property type="entry name" value="ABCA"/>
</dbReference>
<accession>A0AAN9BH50</accession>
<evidence type="ECO:0000256" key="2">
    <source>
        <dbReference type="ARBA" id="ARBA00008869"/>
    </source>
</evidence>
<comment type="similarity">
    <text evidence="2">Belongs to the ABC transporter superfamily. ABCA family.</text>
</comment>
<dbReference type="EMBL" id="JBAMIC010000008">
    <property type="protein sequence ID" value="KAK7105088.1"/>
    <property type="molecule type" value="Genomic_DNA"/>
</dbReference>
<dbReference type="FunFam" id="3.40.50.300:FF:000335">
    <property type="entry name" value="ATP binding cassette subfamily A member 5"/>
    <property type="match status" value="1"/>
</dbReference>
<dbReference type="PROSITE" id="PS50893">
    <property type="entry name" value="ABC_TRANSPORTER_2"/>
    <property type="match status" value="1"/>
</dbReference>
<dbReference type="GO" id="GO:0016887">
    <property type="term" value="F:ATP hydrolysis activity"/>
    <property type="evidence" value="ECO:0007669"/>
    <property type="project" value="InterPro"/>
</dbReference>
<keyword evidence="5" id="KW-0547">Nucleotide-binding</keyword>
<reference evidence="12 13" key="1">
    <citation type="submission" date="2024-02" db="EMBL/GenBank/DDBJ databases">
        <title>Chromosome-scale genome assembly of the rough periwinkle Littorina saxatilis.</title>
        <authorList>
            <person name="De Jode A."/>
            <person name="Faria R."/>
            <person name="Formenti G."/>
            <person name="Sims Y."/>
            <person name="Smith T.P."/>
            <person name="Tracey A."/>
            <person name="Wood J.M.D."/>
            <person name="Zagrodzka Z.B."/>
            <person name="Johannesson K."/>
            <person name="Butlin R.K."/>
            <person name="Leder E.H."/>
        </authorList>
    </citation>
    <scope>NUCLEOTIDE SEQUENCE [LARGE SCALE GENOMIC DNA]</scope>
    <source>
        <strain evidence="12">Snail1</strain>
        <tissue evidence="12">Muscle</tissue>
    </source>
</reference>
<evidence type="ECO:0000256" key="1">
    <source>
        <dbReference type="ARBA" id="ARBA00004141"/>
    </source>
</evidence>
<dbReference type="GO" id="GO:0005319">
    <property type="term" value="F:lipid transporter activity"/>
    <property type="evidence" value="ECO:0007669"/>
    <property type="project" value="TreeGrafter"/>
</dbReference>
<keyword evidence="8 10" id="KW-0472">Membrane</keyword>
<evidence type="ECO:0000259" key="11">
    <source>
        <dbReference type="PROSITE" id="PS50893"/>
    </source>
</evidence>
<feature type="compositionally biased region" description="Polar residues" evidence="9">
    <location>
        <begin position="450"/>
        <end position="460"/>
    </location>
</feature>
<dbReference type="PANTHER" id="PTHR19229">
    <property type="entry name" value="ATP-BINDING CASSETTE TRANSPORTER SUBFAMILY A ABCA"/>
    <property type="match status" value="1"/>
</dbReference>
<dbReference type="Pfam" id="PF00005">
    <property type="entry name" value="ABC_tran"/>
    <property type="match status" value="1"/>
</dbReference>
<keyword evidence="3" id="KW-0813">Transport</keyword>
<keyword evidence="6" id="KW-0067">ATP-binding</keyword>
<evidence type="ECO:0000256" key="5">
    <source>
        <dbReference type="ARBA" id="ARBA00022741"/>
    </source>
</evidence>
<dbReference type="InterPro" id="IPR003439">
    <property type="entry name" value="ABC_transporter-like_ATP-bd"/>
</dbReference>
<keyword evidence="13" id="KW-1185">Reference proteome</keyword>
<comment type="subcellular location">
    <subcellularLocation>
        <location evidence="1">Membrane</location>
        <topology evidence="1">Multi-pass membrane protein</topology>
    </subcellularLocation>
</comment>
<sequence length="538" mass="59487">MQVGTEAVDTASVSDFFEIDSNITICFIMLGVDIVVLFILVLVLDKLTLRPPTQQYSTKASLVGNHCKEDDSIKSEIQRIHDLKKDTDRAGWPWLVVERLSQVFTRNKRQLRAVNNATFCVNKGEALGLLGPDGAGKTAVFNSLLGVCSSCEGSVHVASQKVDPKNSSAMCCQIGYCPQGNPLWESLTVDQHVDLIAAVRGIHKKKDVNILKESLYHDLDLDIYSSQKTSKLAECEKRKLSFAMSMLGKQTMMLLDEPSFGMDLRARKMYWDAVSYFIKGSDRSVIVSTHSVDEAQALCSRIAVMVNGQLRCIGSQDELKERYEKNYTLEVSLRGWDDESGPRRMDMLLVFLKELFPTLRPLQQFRERAVFTVCCDSPDFSLAGTFDTLESLKRNLDLEDFTFSQCTLEQLYLDLAREQIEGESKYTSSLHDPSHIPATENTTETKHPENNSIDSKPSSSLARYVEKERGGASCHDTACDADAAEGMVTIHLSGDNDGGGVACGDGAGVTEIGAATPVVFSVEGHDNHAYLKDEQTSV</sequence>
<dbReference type="GO" id="GO:0140359">
    <property type="term" value="F:ABC-type transporter activity"/>
    <property type="evidence" value="ECO:0007669"/>
    <property type="project" value="InterPro"/>
</dbReference>
<dbReference type="InterPro" id="IPR027417">
    <property type="entry name" value="P-loop_NTPase"/>
</dbReference>
<gene>
    <name evidence="12" type="ORF">V1264_019699</name>
</gene>
<evidence type="ECO:0000256" key="10">
    <source>
        <dbReference type="SAM" id="Phobius"/>
    </source>
</evidence>
<feature type="region of interest" description="Disordered" evidence="9">
    <location>
        <begin position="424"/>
        <end position="460"/>
    </location>
</feature>
<evidence type="ECO:0000256" key="3">
    <source>
        <dbReference type="ARBA" id="ARBA00022448"/>
    </source>
</evidence>